<accession>A0A0H5DR78</accession>
<name>A0A0H5DR78_9BACT</name>
<sequence length="95" mass="10349">MFKIASISLLFLVWGSPLAGNLIISPEGKKYITLGSTQEEVLQTLGKPSCVSCSGSYWEYGNDYLKFEGGRVSKCSNPKALRFVLPNSSTSPLKL</sequence>
<dbReference type="RefSeq" id="WP_098038008.1">
    <property type="nucleotide sequence ID" value="NZ_CWGJ01000011.1"/>
</dbReference>
<organism evidence="1 2">
    <name type="scientific">Estrella lausannensis</name>
    <dbReference type="NCBI Taxonomy" id="483423"/>
    <lineage>
        <taxon>Bacteria</taxon>
        <taxon>Pseudomonadati</taxon>
        <taxon>Chlamydiota</taxon>
        <taxon>Chlamydiia</taxon>
        <taxon>Parachlamydiales</taxon>
        <taxon>Candidatus Criblamydiaceae</taxon>
        <taxon>Estrella</taxon>
    </lineage>
</organism>
<gene>
    <name evidence="1" type="ORF">ELAC_0808</name>
</gene>
<dbReference type="EMBL" id="CWGJ01000011">
    <property type="protein sequence ID" value="CRX38159.1"/>
    <property type="molecule type" value="Genomic_DNA"/>
</dbReference>
<dbReference type="Proteomes" id="UP000220251">
    <property type="component" value="Unassembled WGS sequence"/>
</dbReference>
<proteinExistence type="predicted"/>
<keyword evidence="2" id="KW-1185">Reference proteome</keyword>
<reference evidence="2" key="1">
    <citation type="submission" date="2015-06" db="EMBL/GenBank/DDBJ databases">
        <authorList>
            <person name="Bertelli C."/>
        </authorList>
    </citation>
    <scope>NUCLEOTIDE SEQUENCE [LARGE SCALE GENOMIC DNA]</scope>
    <source>
        <strain evidence="2">CRIB-30</strain>
    </source>
</reference>
<protein>
    <submittedName>
        <fullName evidence="1">Uncharacterized protein</fullName>
    </submittedName>
</protein>
<evidence type="ECO:0000313" key="2">
    <source>
        <dbReference type="Proteomes" id="UP000220251"/>
    </source>
</evidence>
<evidence type="ECO:0000313" key="1">
    <source>
        <dbReference type="EMBL" id="CRX38159.1"/>
    </source>
</evidence>
<dbReference type="AlphaFoldDB" id="A0A0H5DR78"/>